<evidence type="ECO:0000256" key="7">
    <source>
        <dbReference type="ARBA" id="ARBA00023136"/>
    </source>
</evidence>
<name>G0VFA9_NAUCA</name>
<comment type="catalytic activity">
    <reaction evidence="8">
        <text>L-glutamyl-tRNA(Gln) + L-glutamine + ATP + H2O = L-glutaminyl-tRNA(Gln) + L-glutamate + ADP + phosphate + H(+)</text>
        <dbReference type="Rhea" id="RHEA:17521"/>
        <dbReference type="Rhea" id="RHEA-COMP:9681"/>
        <dbReference type="Rhea" id="RHEA-COMP:9684"/>
        <dbReference type="ChEBI" id="CHEBI:15377"/>
        <dbReference type="ChEBI" id="CHEBI:15378"/>
        <dbReference type="ChEBI" id="CHEBI:29985"/>
        <dbReference type="ChEBI" id="CHEBI:30616"/>
        <dbReference type="ChEBI" id="CHEBI:43474"/>
        <dbReference type="ChEBI" id="CHEBI:58359"/>
        <dbReference type="ChEBI" id="CHEBI:78520"/>
        <dbReference type="ChEBI" id="CHEBI:78521"/>
        <dbReference type="ChEBI" id="CHEBI:456216"/>
    </reaction>
</comment>
<dbReference type="GO" id="GO:0005743">
    <property type="term" value="C:mitochondrial inner membrane"/>
    <property type="evidence" value="ECO:0007669"/>
    <property type="project" value="UniProtKB-SubCell"/>
</dbReference>
<organism evidence="9 10">
    <name type="scientific">Naumovozyma castellii</name>
    <name type="common">Yeast</name>
    <name type="synonym">Saccharomyces castellii</name>
    <dbReference type="NCBI Taxonomy" id="27288"/>
    <lineage>
        <taxon>Eukaryota</taxon>
        <taxon>Fungi</taxon>
        <taxon>Dikarya</taxon>
        <taxon>Ascomycota</taxon>
        <taxon>Saccharomycotina</taxon>
        <taxon>Saccharomycetes</taxon>
        <taxon>Saccharomycetales</taxon>
        <taxon>Saccharomycetaceae</taxon>
        <taxon>Naumovozyma</taxon>
    </lineage>
</organism>
<dbReference type="Proteomes" id="UP000001640">
    <property type="component" value="Chromosome 5"/>
</dbReference>
<evidence type="ECO:0000256" key="8">
    <source>
        <dbReference type="HAMAP-Rule" id="MF_03151"/>
    </source>
</evidence>
<dbReference type="GO" id="GO:0070681">
    <property type="term" value="P:glutaminyl-tRNAGln biosynthesis via transamidation"/>
    <property type="evidence" value="ECO:0007669"/>
    <property type="project" value="UniProtKB-UniRule"/>
</dbReference>
<dbReference type="GO" id="GO:0050567">
    <property type="term" value="F:glutaminyl-tRNA synthase (glutamine-hydrolyzing) activity"/>
    <property type="evidence" value="ECO:0007669"/>
    <property type="project" value="UniProtKB-UniRule"/>
</dbReference>
<keyword evidence="6 8" id="KW-0496">Mitochondrion</keyword>
<dbReference type="EMBL" id="HE576756">
    <property type="protein sequence ID" value="CCC70174.1"/>
    <property type="molecule type" value="Genomic_DNA"/>
</dbReference>
<dbReference type="InterPro" id="IPR027499">
    <property type="entry name" value="GatF"/>
</dbReference>
<proteinExistence type="inferred from homology"/>
<sequence length="179" mass="20289">MLSPRSYRNAYLIAHSTVRFASSKIGPQLRSIGEVEQLFSQPDEIKTDPTIQTPKQSLPSEELVLKLLKLSGLPSKCASIPVIQQNLSKQLDLINKLHTFSPENSQDGIKLDPNHARIMPRSTHKLTYKELMEKIEYQKQNKDPELGEVEDGSWNATETTSISRNGYFVFRHGFIHDGN</sequence>
<dbReference type="HAMAP" id="MF_03151">
    <property type="entry name" value="GatF"/>
    <property type="match status" value="1"/>
</dbReference>
<dbReference type="KEGG" id="ncs:NCAS_0E01040"/>
<dbReference type="GO" id="GO:0005524">
    <property type="term" value="F:ATP binding"/>
    <property type="evidence" value="ECO:0007669"/>
    <property type="project" value="UniProtKB-KW"/>
</dbReference>
<protein>
    <recommendedName>
        <fullName evidence="8">Glutamyl-tRNA(Gln) amidotransferase subunit F, mitochondrial</fullName>
        <shortName evidence="8">Glu-AdT subunit F</shortName>
        <ecNumber evidence="8">6.3.5.-</ecNumber>
    </recommendedName>
</protein>
<dbReference type="STRING" id="1064592.G0VFA9"/>
<gene>
    <name evidence="9" type="primary">NCAS0E01040</name>
    <name evidence="8" type="synonym">GTF1</name>
    <name evidence="9" type="ordered locus">NCAS_0E01040</name>
</gene>
<evidence type="ECO:0000256" key="1">
    <source>
        <dbReference type="ARBA" id="ARBA00022598"/>
    </source>
</evidence>
<comment type="subcellular location">
    <subcellularLocation>
        <location evidence="8">Mitochondrion inner membrane</location>
        <topology evidence="8">Peripheral membrane protein</topology>
        <orientation evidence="8">Matrix side</orientation>
    </subcellularLocation>
</comment>
<dbReference type="GO" id="GO:0032543">
    <property type="term" value="P:mitochondrial translation"/>
    <property type="evidence" value="ECO:0007669"/>
    <property type="project" value="UniProtKB-UniRule"/>
</dbReference>
<dbReference type="eggNOG" id="ENOG502S3RS">
    <property type="taxonomic scope" value="Eukaryota"/>
</dbReference>
<keyword evidence="3 8" id="KW-0999">Mitochondrion inner membrane</keyword>
<keyword evidence="10" id="KW-1185">Reference proteome</keyword>
<comment type="function">
    <text evidence="8">Allows the formation of correctly charged Gln-tRNA(Gln) through the transamidation of misacylated Glu-tRNA(Gln) in the mitochondria. The reaction takes place in the presence of glutamine and ATP through an activated gamma-phospho-Glu-tRNA(Gln). Required for proper protein synthesis within the mitochondrion.</text>
</comment>
<keyword evidence="2 8" id="KW-0547">Nucleotide-binding</keyword>
<comment type="similarity">
    <text evidence="8">Belongs to the GatF family.</text>
</comment>
<accession>G0VFA9</accession>
<dbReference type="AlphaFoldDB" id="G0VFA9"/>
<keyword evidence="1 8" id="KW-0436">Ligase</keyword>
<comment type="subunit">
    <text evidence="8">Subunit of the heterotrimeric GatFAB amidotransferase (AdT) complex, composed of A, B and F subunits.</text>
</comment>
<keyword evidence="7 8" id="KW-0472">Membrane</keyword>
<evidence type="ECO:0000313" key="9">
    <source>
        <dbReference type="EMBL" id="CCC70174.1"/>
    </source>
</evidence>
<dbReference type="OrthoDB" id="4053592at2759"/>
<dbReference type="GO" id="GO:0030956">
    <property type="term" value="C:glutamyl-tRNA(Gln) amidotransferase complex"/>
    <property type="evidence" value="ECO:0007669"/>
    <property type="project" value="UniProtKB-UniRule"/>
</dbReference>
<evidence type="ECO:0000313" key="10">
    <source>
        <dbReference type="Proteomes" id="UP000001640"/>
    </source>
</evidence>
<evidence type="ECO:0000256" key="2">
    <source>
        <dbReference type="ARBA" id="ARBA00022741"/>
    </source>
</evidence>
<dbReference type="GeneID" id="96903807"/>
<dbReference type="EC" id="6.3.5.-" evidence="8"/>
<keyword evidence="5 8" id="KW-0648">Protein biosynthesis</keyword>
<dbReference type="Pfam" id="PF20977">
    <property type="entry name" value="GatF"/>
    <property type="match status" value="1"/>
</dbReference>
<reference evidence="9 10" key="1">
    <citation type="journal article" date="2011" name="Proc. Natl. Acad. Sci. U.S.A.">
        <title>Evolutionary erosion of yeast sex chromosomes by mating-type switching accidents.</title>
        <authorList>
            <person name="Gordon J.L."/>
            <person name="Armisen D."/>
            <person name="Proux-Wera E."/>
            <person name="Oheigeartaigh S.S."/>
            <person name="Byrne K.P."/>
            <person name="Wolfe K.H."/>
        </authorList>
    </citation>
    <scope>NUCLEOTIDE SEQUENCE [LARGE SCALE GENOMIC DNA]</scope>
    <source>
        <strain evidence="10">ATCC 76901 / BCRC 22586 / CBS 4309 / NBRC 1992 / NRRL Y-12630</strain>
    </source>
</reference>
<evidence type="ECO:0000256" key="4">
    <source>
        <dbReference type="ARBA" id="ARBA00022840"/>
    </source>
</evidence>
<evidence type="ECO:0000256" key="3">
    <source>
        <dbReference type="ARBA" id="ARBA00022792"/>
    </source>
</evidence>
<evidence type="ECO:0000256" key="6">
    <source>
        <dbReference type="ARBA" id="ARBA00023128"/>
    </source>
</evidence>
<dbReference type="InParanoid" id="G0VFA9"/>
<dbReference type="OMA" id="NHARIMP"/>
<dbReference type="HOGENOM" id="CLU_120617_0_0_1"/>
<dbReference type="FunCoup" id="G0VFA9">
    <property type="interactions" value="93"/>
</dbReference>
<dbReference type="RefSeq" id="XP_003676535.1">
    <property type="nucleotide sequence ID" value="XM_003676487.1"/>
</dbReference>
<reference key="2">
    <citation type="submission" date="2011-08" db="EMBL/GenBank/DDBJ databases">
        <title>Genome sequence of Naumovozyma castellii.</title>
        <authorList>
            <person name="Gordon J.L."/>
            <person name="Armisen D."/>
            <person name="Proux-Wera E."/>
            <person name="OhEigeartaigh S.S."/>
            <person name="Byrne K.P."/>
            <person name="Wolfe K.H."/>
        </authorList>
    </citation>
    <scope>NUCLEOTIDE SEQUENCE</scope>
    <source>
        <strain>Type strain:CBS 4309</strain>
    </source>
</reference>
<evidence type="ECO:0000256" key="5">
    <source>
        <dbReference type="ARBA" id="ARBA00022917"/>
    </source>
</evidence>
<keyword evidence="4 8" id="KW-0067">ATP-binding</keyword>